<reference evidence="4 5" key="1">
    <citation type="journal article" date="2019" name="ACS Chem. Biol.">
        <title>Identification and Mobilization of a Cryptic Antibiotic Biosynthesis Gene Locus from a Human-Pathogenic Nocardia Isolate.</title>
        <authorList>
            <person name="Herisse M."/>
            <person name="Ishida K."/>
            <person name="Porter J.L."/>
            <person name="Howden B."/>
            <person name="Hertweck C."/>
            <person name="Stinear T.P."/>
            <person name="Pidot S.J."/>
        </authorList>
    </citation>
    <scope>NUCLEOTIDE SEQUENCE [LARGE SCALE GENOMIC DNA]</scope>
    <source>
        <strain evidence="4 5">AUSMDU00012717</strain>
    </source>
</reference>
<dbReference type="Pfam" id="PF08530">
    <property type="entry name" value="PepX_C"/>
    <property type="match status" value="1"/>
</dbReference>
<dbReference type="Pfam" id="PF02129">
    <property type="entry name" value="Peptidase_S15"/>
    <property type="match status" value="1"/>
</dbReference>
<dbReference type="Gene3D" id="3.40.50.1820">
    <property type="entry name" value="alpha/beta hydrolase"/>
    <property type="match status" value="1"/>
</dbReference>
<dbReference type="NCBIfam" id="TIGR00976">
    <property type="entry name" value="CocE_NonD"/>
    <property type="match status" value="1"/>
</dbReference>
<organism evidence="4 5">
    <name type="scientific">Nocardia arthritidis</name>
    <dbReference type="NCBI Taxonomy" id="228602"/>
    <lineage>
        <taxon>Bacteria</taxon>
        <taxon>Bacillati</taxon>
        <taxon>Actinomycetota</taxon>
        <taxon>Actinomycetes</taxon>
        <taxon>Mycobacteriales</taxon>
        <taxon>Nocardiaceae</taxon>
        <taxon>Nocardia</taxon>
    </lineage>
</organism>
<dbReference type="SMART" id="SM00939">
    <property type="entry name" value="PepX_C"/>
    <property type="match status" value="1"/>
</dbReference>
<evidence type="ECO:0000313" key="5">
    <source>
        <dbReference type="Proteomes" id="UP000503540"/>
    </source>
</evidence>
<dbReference type="SUPFAM" id="SSF53474">
    <property type="entry name" value="alpha/beta-Hydrolases"/>
    <property type="match status" value="1"/>
</dbReference>
<dbReference type="Gene3D" id="2.60.120.260">
    <property type="entry name" value="Galactose-binding domain-like"/>
    <property type="match status" value="1"/>
</dbReference>
<sequence length="699" mass="74661">MLRFGRSTSMRGGSRPMKYALRATVAAVATAVLVPFLASGASAAPNPTGPDGGAAGAAWTATEDGPQQYPNVFIQWDVPITMSDGTVLKGNVYRPADAAGRPIDTPTPTVVNLTPYTKLVSNLADHAQSIPGLSDALLGLFRQIDLSGTPLSGITDLTKAFGGGELRNFTVDRQLIKSGYTQVVVDVRGTGFSQGDWDMLRDREQQDTVEVIDWTARQPWSNGRIGMNGISYSGINQVQVAEKRPPALQAIFPVVPGSDLVDDVLAPGGGFGFNFIPLWLTAINGLKLVPDLASVLNGQFDTQWLADRVRDPLTFMDVLLNVYTTAKMDDLDPRAKELLTANSGPRQAWLGDPSRIQVPTFVTGGWHDLFTYSESKIYNDIPLPAGQKQLLMGNTYHVNSGNEYGKPGLPPRLDVLQRAWFDRWLKDIDNGIDKYGPVTLRQQGGGWVTSNGFGESATGTDEAEYRRMYLSAARSGTANSVYDGSLSATAVSDDARLTVAPGLASLCSNDAAQGSAGVLSIIDGCAKDSRIEELGGLTFTSAPVGGPTSLSGPIAVHLNTVQDAADGYWVVTVNDVAPDGQSTVLSSGQLMASLRQVDEAASSRSANGDYTDPRAYTSIDYRQPTVPGEATTLDIALPATEAVLQPGHRLRVDVYAGNFPKGLPIMPMLLDTGLRPQHVQLDPQRPSFVNVPVRGNPGW</sequence>
<proteinExistence type="predicted"/>
<feature type="signal peptide" evidence="2">
    <location>
        <begin position="1"/>
        <end position="43"/>
    </location>
</feature>
<dbReference type="PANTHER" id="PTHR43056:SF10">
    <property type="entry name" value="COCE_NOND FAMILY, PUTATIVE (AFU_ORTHOLOGUE AFUA_7G00600)-RELATED"/>
    <property type="match status" value="1"/>
</dbReference>
<evidence type="ECO:0000256" key="2">
    <source>
        <dbReference type="SAM" id="SignalP"/>
    </source>
</evidence>
<evidence type="ECO:0000259" key="3">
    <source>
        <dbReference type="SMART" id="SM00939"/>
    </source>
</evidence>
<dbReference type="Proteomes" id="UP000503540">
    <property type="component" value="Chromosome"/>
</dbReference>
<evidence type="ECO:0000256" key="1">
    <source>
        <dbReference type="ARBA" id="ARBA00022801"/>
    </source>
</evidence>
<dbReference type="PANTHER" id="PTHR43056">
    <property type="entry name" value="PEPTIDASE S9 PROLYL OLIGOPEPTIDASE"/>
    <property type="match status" value="1"/>
</dbReference>
<dbReference type="InterPro" id="IPR050585">
    <property type="entry name" value="Xaa-Pro_dipeptidyl-ppase/CocE"/>
</dbReference>
<dbReference type="EMBL" id="CP046172">
    <property type="protein sequence ID" value="QIS16098.1"/>
    <property type="molecule type" value="Genomic_DNA"/>
</dbReference>
<gene>
    <name evidence="4" type="ORF">F5544_41440</name>
</gene>
<dbReference type="InterPro" id="IPR029058">
    <property type="entry name" value="AB_hydrolase_fold"/>
</dbReference>
<dbReference type="AlphaFoldDB" id="A0A6G9YSB6"/>
<keyword evidence="1 4" id="KW-0378">Hydrolase</keyword>
<keyword evidence="2" id="KW-0732">Signal</keyword>
<dbReference type="SUPFAM" id="SSF49785">
    <property type="entry name" value="Galactose-binding domain-like"/>
    <property type="match status" value="1"/>
</dbReference>
<keyword evidence="5" id="KW-1185">Reference proteome</keyword>
<dbReference type="KEGG" id="nah:F5544_41440"/>
<feature type="chain" id="PRO_5026192271" evidence="2">
    <location>
        <begin position="44"/>
        <end position="699"/>
    </location>
</feature>
<accession>A0A6G9YSB6</accession>
<name>A0A6G9YSB6_9NOCA</name>
<dbReference type="GO" id="GO:0008239">
    <property type="term" value="F:dipeptidyl-peptidase activity"/>
    <property type="evidence" value="ECO:0007669"/>
    <property type="project" value="InterPro"/>
</dbReference>
<protein>
    <submittedName>
        <fullName evidence="4">CocE/NonD family hydrolase</fullName>
    </submittedName>
</protein>
<feature type="domain" description="Xaa-Pro dipeptidyl-peptidase C-terminal" evidence="3">
    <location>
        <begin position="418"/>
        <end position="690"/>
    </location>
</feature>
<dbReference type="InterPro" id="IPR008979">
    <property type="entry name" value="Galactose-bd-like_sf"/>
</dbReference>
<dbReference type="InterPro" id="IPR005674">
    <property type="entry name" value="CocE/Ser_esterase"/>
</dbReference>
<evidence type="ECO:0000313" key="4">
    <source>
        <dbReference type="EMBL" id="QIS16098.1"/>
    </source>
</evidence>
<dbReference type="InterPro" id="IPR013736">
    <property type="entry name" value="Xaa-Pro_dipept_C"/>
</dbReference>
<dbReference type="InterPro" id="IPR000383">
    <property type="entry name" value="Xaa-Pro-like_dom"/>
</dbReference>